<gene>
    <name evidence="6" type="ORF">CDO51_11655</name>
</gene>
<evidence type="ECO:0000256" key="2">
    <source>
        <dbReference type="ARBA" id="ARBA00022692"/>
    </source>
</evidence>
<name>A0A226BV65_9FIRM</name>
<feature type="transmembrane region" description="Helical" evidence="5">
    <location>
        <begin position="6"/>
        <end position="25"/>
    </location>
</feature>
<dbReference type="OrthoDB" id="1679205at2"/>
<dbReference type="PANTHER" id="PTHR35529">
    <property type="entry name" value="MANGANESE EFFLUX PUMP MNTP-RELATED"/>
    <property type="match status" value="1"/>
</dbReference>
<feature type="transmembrane region" description="Helical" evidence="5">
    <location>
        <begin position="161"/>
        <end position="177"/>
    </location>
</feature>
<dbReference type="RefSeq" id="WP_089024410.1">
    <property type="nucleotide sequence ID" value="NZ_NIQC01000035.1"/>
</dbReference>
<keyword evidence="7" id="KW-1185">Reference proteome</keyword>
<dbReference type="Pfam" id="PF02659">
    <property type="entry name" value="Mntp"/>
    <property type="match status" value="1"/>
</dbReference>
<evidence type="ECO:0000256" key="4">
    <source>
        <dbReference type="ARBA" id="ARBA00023136"/>
    </source>
</evidence>
<keyword evidence="4 5" id="KW-0472">Membrane</keyword>
<accession>A0A226BV65</accession>
<protein>
    <recommendedName>
        <fullName evidence="8">Sporulation membrane protein YtaF</fullName>
    </recommendedName>
</protein>
<evidence type="ECO:0000256" key="5">
    <source>
        <dbReference type="SAM" id="Phobius"/>
    </source>
</evidence>
<dbReference type="PANTHER" id="PTHR35529:SF2">
    <property type="entry name" value="SPORULATION PROTEIN YTAF-RELATED"/>
    <property type="match status" value="1"/>
</dbReference>
<dbReference type="EMBL" id="NIQC01000035">
    <property type="protein sequence ID" value="OWZ82883.1"/>
    <property type="molecule type" value="Genomic_DNA"/>
</dbReference>
<proteinExistence type="predicted"/>
<feature type="transmembrane region" description="Helical" evidence="5">
    <location>
        <begin position="32"/>
        <end position="53"/>
    </location>
</feature>
<organism evidence="6 7">
    <name type="scientific">Natranaerobius trueperi</name>
    <dbReference type="NCBI Taxonomy" id="759412"/>
    <lineage>
        <taxon>Bacteria</taxon>
        <taxon>Bacillati</taxon>
        <taxon>Bacillota</taxon>
        <taxon>Clostridia</taxon>
        <taxon>Natranaerobiales</taxon>
        <taxon>Natranaerobiaceae</taxon>
        <taxon>Natranaerobius</taxon>
    </lineage>
</organism>
<keyword evidence="3 5" id="KW-1133">Transmembrane helix</keyword>
<evidence type="ECO:0000313" key="7">
    <source>
        <dbReference type="Proteomes" id="UP000214588"/>
    </source>
</evidence>
<feature type="transmembrane region" description="Helical" evidence="5">
    <location>
        <begin position="128"/>
        <end position="149"/>
    </location>
</feature>
<feature type="transmembrane region" description="Helical" evidence="5">
    <location>
        <begin position="103"/>
        <end position="122"/>
    </location>
</feature>
<evidence type="ECO:0000256" key="1">
    <source>
        <dbReference type="ARBA" id="ARBA00022475"/>
    </source>
</evidence>
<comment type="caution">
    <text evidence="6">The sequence shown here is derived from an EMBL/GenBank/DDBJ whole genome shotgun (WGS) entry which is preliminary data.</text>
</comment>
<dbReference type="AlphaFoldDB" id="A0A226BV65"/>
<feature type="transmembrane region" description="Helical" evidence="5">
    <location>
        <begin position="59"/>
        <end position="82"/>
    </location>
</feature>
<evidence type="ECO:0000313" key="6">
    <source>
        <dbReference type="EMBL" id="OWZ82883.1"/>
    </source>
</evidence>
<evidence type="ECO:0008006" key="8">
    <source>
        <dbReference type="Google" id="ProtNLM"/>
    </source>
</evidence>
<evidence type="ECO:0000256" key="3">
    <source>
        <dbReference type="ARBA" id="ARBA00022989"/>
    </source>
</evidence>
<reference evidence="6 7" key="1">
    <citation type="submission" date="2017-06" db="EMBL/GenBank/DDBJ databases">
        <title>Draft Genome Sequence of Natranaerobius trueperi halophilic, alkalithermophilic bacteria from soda lakes.</title>
        <authorList>
            <person name="Zhao B."/>
        </authorList>
    </citation>
    <scope>NUCLEOTIDE SEQUENCE [LARGE SCALE GENOMIC DNA]</scope>
    <source>
        <strain evidence="6 7">DSM 18760</strain>
    </source>
</reference>
<dbReference type="Proteomes" id="UP000214588">
    <property type="component" value="Unassembled WGS sequence"/>
</dbReference>
<sequence>MNLIPIIFLVVSSTLDDLGVGFSIGMQRRIPVQIILIIALFSGATMAIGIFLGDILYPLIPAGIDDLIAALVFLSFGIYFIFKKTDPDDQKKEPIDLNTYMGIILGITLSINSLVLGVSAGITGYPIIFTSLLAFFLSFIFLLVGSLFGKAVQPILNRADLISGFLLIALAFVTLLTS</sequence>
<keyword evidence="2 5" id="KW-0812">Transmembrane</keyword>
<dbReference type="InterPro" id="IPR003810">
    <property type="entry name" value="Mntp/YtaF"/>
</dbReference>
<keyword evidence="1" id="KW-1003">Cell membrane</keyword>